<feature type="binding site" evidence="5">
    <location>
        <position position="243"/>
    </location>
    <ligand>
        <name>dimethylallyl diphosphate</name>
        <dbReference type="ChEBI" id="CHEBI:57623"/>
    </ligand>
</feature>
<keyword evidence="3 5" id="KW-0408">Iron</keyword>
<dbReference type="GO" id="GO:0046872">
    <property type="term" value="F:metal ion binding"/>
    <property type="evidence" value="ECO:0007669"/>
    <property type="project" value="UniProtKB-KW"/>
</dbReference>
<comment type="similarity">
    <text evidence="5">Belongs to the IspH family.</text>
</comment>
<dbReference type="UniPathway" id="UPA00059">
    <property type="reaction ID" value="UER00105"/>
</dbReference>
<feature type="binding site" evidence="5">
    <location>
        <position position="214"/>
    </location>
    <ligand>
        <name>[4Fe-4S] cluster</name>
        <dbReference type="ChEBI" id="CHEBI:49883"/>
    </ligand>
</feature>
<accession>A0A7D6I7M7</accession>
<feature type="binding site" evidence="5">
    <location>
        <position position="243"/>
    </location>
    <ligand>
        <name>(2E)-4-hydroxy-3-methylbut-2-enyl diphosphate</name>
        <dbReference type="ChEBI" id="CHEBI:128753"/>
    </ligand>
</feature>
<evidence type="ECO:0000313" key="6">
    <source>
        <dbReference type="EMBL" id="QLL06597.1"/>
    </source>
</evidence>
<feature type="binding site" evidence="5">
    <location>
        <position position="116"/>
    </location>
    <ligand>
        <name>[4Fe-4S] cluster</name>
        <dbReference type="ChEBI" id="CHEBI:49883"/>
    </ligand>
</feature>
<evidence type="ECO:0000313" key="7">
    <source>
        <dbReference type="Proteomes" id="UP000510682"/>
    </source>
</evidence>
<protein>
    <recommendedName>
        <fullName evidence="5">4-hydroxy-3-methylbut-2-enyl diphosphate reductase</fullName>
        <shortName evidence="5">HMBPP reductase</shortName>
        <ecNumber evidence="5">1.17.7.4</ecNumber>
    </recommendedName>
</protein>
<comment type="pathway">
    <text evidence="5">Isoprenoid biosynthesis; dimethylallyl diphosphate biosynthesis; dimethylallyl diphosphate from (2E)-4-hydroxy-3-methylbutenyl diphosphate: step 1/1.</text>
</comment>
<dbReference type="GO" id="GO:0051745">
    <property type="term" value="F:4-hydroxy-3-methylbut-2-enyl diphosphate reductase activity"/>
    <property type="evidence" value="ECO:0007669"/>
    <property type="project" value="UniProtKB-UniRule"/>
</dbReference>
<dbReference type="EMBL" id="CP059165">
    <property type="protein sequence ID" value="QLL06597.1"/>
    <property type="molecule type" value="Genomic_DNA"/>
</dbReference>
<dbReference type="GO" id="GO:0051539">
    <property type="term" value="F:4 iron, 4 sulfur cluster binding"/>
    <property type="evidence" value="ECO:0007669"/>
    <property type="project" value="UniProtKB-UniRule"/>
</dbReference>
<evidence type="ECO:0000256" key="3">
    <source>
        <dbReference type="ARBA" id="ARBA00023004"/>
    </source>
</evidence>
<comment type="function">
    <text evidence="5">Catalyzes the conversion of 1-hydroxy-2-methyl-2-(E)-butenyl 4-diphosphate (HMBPP) into a mixture of isopentenyl diphosphate (IPP) and dimethylallyl diphosphate (DMAPP). Acts in the terminal step of the DOXP/MEP pathway for isoprenoid precursor biosynthesis.</text>
</comment>
<comment type="catalytic activity">
    <reaction evidence="5">
        <text>dimethylallyl diphosphate + 2 oxidized [2Fe-2S]-[ferredoxin] + H2O = (2E)-4-hydroxy-3-methylbut-2-enyl diphosphate + 2 reduced [2Fe-2S]-[ferredoxin] + 2 H(+)</text>
        <dbReference type="Rhea" id="RHEA:24825"/>
        <dbReference type="Rhea" id="RHEA-COMP:10000"/>
        <dbReference type="Rhea" id="RHEA-COMP:10001"/>
        <dbReference type="ChEBI" id="CHEBI:15377"/>
        <dbReference type="ChEBI" id="CHEBI:15378"/>
        <dbReference type="ChEBI" id="CHEBI:33737"/>
        <dbReference type="ChEBI" id="CHEBI:33738"/>
        <dbReference type="ChEBI" id="CHEBI:57623"/>
        <dbReference type="ChEBI" id="CHEBI:128753"/>
        <dbReference type="EC" id="1.17.7.4"/>
    </reaction>
</comment>
<comment type="cofactor">
    <cofactor evidence="5">
        <name>[4Fe-4S] cluster</name>
        <dbReference type="ChEBI" id="CHEBI:49883"/>
    </cofactor>
    <text evidence="5">Binds 1 [4Fe-4S] cluster per subunit.</text>
</comment>
<feature type="binding site" evidence="5">
    <location>
        <position position="57"/>
    </location>
    <ligand>
        <name>isopentenyl diphosphate</name>
        <dbReference type="ChEBI" id="CHEBI:128769"/>
    </ligand>
</feature>
<reference evidence="7" key="3">
    <citation type="submission" date="2023-07" db="EMBL/GenBank/DDBJ databases">
        <title>Description of Mycobacterium gordonae subsp. intergordonae subsp.nov. and Mycobacterium gordonae subsp. gordonae subsp. nov.</title>
        <authorList>
            <person name="Huang H."/>
        </authorList>
    </citation>
    <scope>NUCLEOTIDE SEQUENCE [LARGE SCALE GENOMIC DNA]</scope>
    <source>
        <strain evidence="7">24</strain>
    </source>
</reference>
<feature type="binding site" evidence="5">
    <location>
        <position position="243"/>
    </location>
    <ligand>
        <name>isopentenyl diphosphate</name>
        <dbReference type="ChEBI" id="CHEBI:128769"/>
    </ligand>
</feature>
<proteinExistence type="inferred from homology"/>
<dbReference type="InterPro" id="IPR003451">
    <property type="entry name" value="LytB/IspH"/>
</dbReference>
<evidence type="ECO:0000256" key="5">
    <source>
        <dbReference type="HAMAP-Rule" id="MF_00191"/>
    </source>
</evidence>
<feature type="binding site" evidence="5">
    <location>
        <position position="28"/>
    </location>
    <ligand>
        <name>[4Fe-4S] cluster</name>
        <dbReference type="ChEBI" id="CHEBI:49883"/>
    </ligand>
</feature>
<sequence length="328" mass="35111">MTIADSPPQLQSQLSTTTVLLASPRSFCAGVQRAIETVERVLDRATGPVYVRKQIVHNRTVVAELSSRGAIFVDELDEIPDPPALGTVVVFSAHGVSPAVHAAAKQRGLEVVDATCPLVTKVHVEATRFAGRGDTVLLIGHAGHEETEGTLGVAPESTLLVQNVDDVASLDLPGDAQVSYLTQTTLALDETSDVIAALRRRFSRLSEPPSEDICYATTNRQRAVDAIVGQCDVLLVIGSQNSSNSQRLVELARRRDTPAYLIDGPSDIDPRWLDAVAVIGVTAGASAPPQLVEQVVDALRQRGPIDVVEDPVTTESVRFNLPRKVRAL</sequence>
<keyword evidence="2 5" id="KW-0479">Metal-binding</keyword>
<organism evidence="6 7">
    <name type="scientific">Mycobacterium vicinigordonae</name>
    <dbReference type="NCBI Taxonomy" id="1719132"/>
    <lineage>
        <taxon>Bacteria</taxon>
        <taxon>Bacillati</taxon>
        <taxon>Actinomycetota</taxon>
        <taxon>Actinomycetes</taxon>
        <taxon>Mycobacteriales</taxon>
        <taxon>Mycobacteriaceae</taxon>
        <taxon>Mycobacterium</taxon>
    </lineage>
</organism>
<feature type="binding site" evidence="5">
    <location>
        <position position="57"/>
    </location>
    <ligand>
        <name>(2E)-4-hydroxy-3-methylbut-2-enyl diphosphate</name>
        <dbReference type="ChEBI" id="CHEBI:128753"/>
    </ligand>
</feature>
<gene>
    <name evidence="5 6" type="primary">ispH</name>
    <name evidence="6" type="ORF">H0P51_23190</name>
</gene>
<dbReference type="NCBIfam" id="NF002190">
    <property type="entry name" value="PRK01045.1-4"/>
    <property type="match status" value="1"/>
</dbReference>
<dbReference type="KEGG" id="mgor:H0P51_23190"/>
<dbReference type="Pfam" id="PF02401">
    <property type="entry name" value="LYTB"/>
    <property type="match status" value="1"/>
</dbReference>
<comment type="pathway">
    <text evidence="5">Isoprenoid biosynthesis; isopentenyl diphosphate biosynthesis via DXP pathway; isopentenyl diphosphate from 1-deoxy-D-xylulose 5-phosphate: step 6/6.</text>
</comment>
<feature type="binding site" evidence="5">
    <location>
        <position position="94"/>
    </location>
    <ligand>
        <name>(2E)-4-hydroxy-3-methylbut-2-enyl diphosphate</name>
        <dbReference type="ChEBI" id="CHEBI:128753"/>
    </ligand>
</feature>
<feature type="binding site" evidence="5">
    <location>
        <position position="242"/>
    </location>
    <ligand>
        <name>(2E)-4-hydroxy-3-methylbut-2-enyl diphosphate</name>
        <dbReference type="ChEBI" id="CHEBI:128753"/>
    </ligand>
</feature>
<name>A0A7D6I7M7_9MYCO</name>
<keyword evidence="7" id="KW-1185">Reference proteome</keyword>
<evidence type="ECO:0000256" key="4">
    <source>
        <dbReference type="ARBA" id="ARBA00023014"/>
    </source>
</evidence>
<dbReference type="AlphaFoldDB" id="A0A7D6I7M7"/>
<reference evidence="6 7" key="2">
    <citation type="submission" date="2020-07" db="EMBL/GenBank/DDBJ databases">
        <authorList>
            <person name="Yu X."/>
        </authorList>
    </citation>
    <scope>NUCLEOTIDE SEQUENCE [LARGE SCALE GENOMIC DNA]</scope>
    <source>
        <strain evidence="7">24</strain>
    </source>
</reference>
<dbReference type="RefSeq" id="WP_180915175.1">
    <property type="nucleotide sequence ID" value="NZ_CP059165.1"/>
</dbReference>
<dbReference type="CDD" id="cd13944">
    <property type="entry name" value="lytB_ispH"/>
    <property type="match status" value="1"/>
</dbReference>
<feature type="binding site" evidence="5">
    <location>
        <position position="94"/>
    </location>
    <ligand>
        <name>dimethylallyl diphosphate</name>
        <dbReference type="ChEBI" id="CHEBI:57623"/>
    </ligand>
</feature>
<dbReference type="HAMAP" id="MF_00191">
    <property type="entry name" value="IspH"/>
    <property type="match status" value="1"/>
</dbReference>
<dbReference type="PANTHER" id="PTHR30426:SF0">
    <property type="entry name" value="4-HYDROXY-3-METHYLBUT-2-ENYL DIPHOSPHATE REDUCTASE"/>
    <property type="match status" value="1"/>
</dbReference>
<dbReference type="GO" id="GO:0016114">
    <property type="term" value="P:terpenoid biosynthetic process"/>
    <property type="evidence" value="ECO:0007669"/>
    <property type="project" value="UniProtKB-UniRule"/>
</dbReference>
<keyword evidence="4 5" id="KW-0411">Iron-sulfur</keyword>
<feature type="binding site" evidence="5">
    <location>
        <position position="286"/>
    </location>
    <ligand>
        <name>(2E)-4-hydroxy-3-methylbut-2-enyl diphosphate</name>
        <dbReference type="ChEBI" id="CHEBI:128753"/>
    </ligand>
</feature>
<feature type="binding site" evidence="5">
    <location>
        <position position="286"/>
    </location>
    <ligand>
        <name>isopentenyl diphosphate</name>
        <dbReference type="ChEBI" id="CHEBI:128769"/>
    </ligand>
</feature>
<keyword evidence="5" id="KW-0414">Isoprene biosynthesis</keyword>
<reference evidence="7" key="1">
    <citation type="submission" date="2020-07" db="EMBL/GenBank/DDBJ databases">
        <title>Description of Mycobacterium gordonae subsp. intergordonae subsp.nov. and Mycobacterium gordonae subsp. gordonae subsp. nov.</title>
        <authorList>
            <person name="Yu X."/>
        </authorList>
    </citation>
    <scope>NUCLEOTIDE SEQUENCE [LARGE SCALE GENOMIC DNA]</scope>
    <source>
        <strain evidence="7">24</strain>
    </source>
</reference>
<dbReference type="UniPathway" id="UPA00056">
    <property type="reaction ID" value="UER00097"/>
</dbReference>
<dbReference type="GO" id="GO:0050992">
    <property type="term" value="P:dimethylallyl diphosphate biosynthetic process"/>
    <property type="evidence" value="ECO:0007669"/>
    <property type="project" value="UniProtKB-UniRule"/>
</dbReference>
<dbReference type="EC" id="1.17.7.4" evidence="5"/>
<feature type="binding site" evidence="5">
    <location>
        <position position="244"/>
    </location>
    <ligand>
        <name>dimethylallyl diphosphate</name>
        <dbReference type="ChEBI" id="CHEBI:57623"/>
    </ligand>
</feature>
<feature type="binding site" evidence="5">
    <location>
        <position position="286"/>
    </location>
    <ligand>
        <name>dimethylallyl diphosphate</name>
        <dbReference type="ChEBI" id="CHEBI:57623"/>
    </ligand>
</feature>
<keyword evidence="1 5" id="KW-0004">4Fe-4S</keyword>
<feature type="binding site" evidence="5">
    <location>
        <position position="144"/>
    </location>
    <ligand>
        <name>dimethylallyl diphosphate</name>
        <dbReference type="ChEBI" id="CHEBI:57623"/>
    </ligand>
</feature>
<feature type="binding site" evidence="5">
    <location>
        <position position="144"/>
    </location>
    <ligand>
        <name>isopentenyl diphosphate</name>
        <dbReference type="ChEBI" id="CHEBI:128769"/>
    </ligand>
</feature>
<evidence type="ECO:0000256" key="1">
    <source>
        <dbReference type="ARBA" id="ARBA00022485"/>
    </source>
</evidence>
<feature type="binding site" evidence="5">
    <location>
        <position position="244"/>
    </location>
    <ligand>
        <name>(2E)-4-hydroxy-3-methylbut-2-enyl diphosphate</name>
        <dbReference type="ChEBI" id="CHEBI:128753"/>
    </ligand>
</feature>
<feature type="binding site" evidence="5">
    <location>
        <position position="244"/>
    </location>
    <ligand>
        <name>isopentenyl diphosphate</name>
        <dbReference type="ChEBI" id="CHEBI:128769"/>
    </ligand>
</feature>
<feature type="binding site" evidence="5">
    <location>
        <position position="242"/>
    </location>
    <ligand>
        <name>dimethylallyl diphosphate</name>
        <dbReference type="ChEBI" id="CHEBI:57623"/>
    </ligand>
</feature>
<feature type="active site" description="Proton donor" evidence="5">
    <location>
        <position position="146"/>
    </location>
</feature>
<feature type="binding site" evidence="5">
    <location>
        <position position="94"/>
    </location>
    <ligand>
        <name>isopentenyl diphosphate</name>
        <dbReference type="ChEBI" id="CHEBI:128769"/>
    </ligand>
</feature>
<dbReference type="PANTHER" id="PTHR30426">
    <property type="entry name" value="4-HYDROXY-3-METHYLBUT-2-ENYL DIPHOSPHATE REDUCTASE"/>
    <property type="match status" value="1"/>
</dbReference>
<dbReference type="Gene3D" id="3.40.1010.20">
    <property type="entry name" value="4-hydroxy-3-methylbut-2-enyl diphosphate reductase, catalytic domain"/>
    <property type="match status" value="2"/>
</dbReference>
<dbReference type="GO" id="GO:0019288">
    <property type="term" value="P:isopentenyl diphosphate biosynthetic process, methylerythritol 4-phosphate pathway"/>
    <property type="evidence" value="ECO:0007669"/>
    <property type="project" value="UniProtKB-UniRule"/>
</dbReference>
<comment type="catalytic activity">
    <reaction evidence="5">
        <text>isopentenyl diphosphate + 2 oxidized [2Fe-2S]-[ferredoxin] + H2O = (2E)-4-hydroxy-3-methylbut-2-enyl diphosphate + 2 reduced [2Fe-2S]-[ferredoxin] + 2 H(+)</text>
        <dbReference type="Rhea" id="RHEA:24488"/>
        <dbReference type="Rhea" id="RHEA-COMP:10000"/>
        <dbReference type="Rhea" id="RHEA-COMP:10001"/>
        <dbReference type="ChEBI" id="CHEBI:15377"/>
        <dbReference type="ChEBI" id="CHEBI:15378"/>
        <dbReference type="ChEBI" id="CHEBI:33737"/>
        <dbReference type="ChEBI" id="CHEBI:33738"/>
        <dbReference type="ChEBI" id="CHEBI:128753"/>
        <dbReference type="ChEBI" id="CHEBI:128769"/>
        <dbReference type="EC" id="1.17.7.4"/>
    </reaction>
</comment>
<dbReference type="Proteomes" id="UP000510682">
    <property type="component" value="Chromosome"/>
</dbReference>
<keyword evidence="5 6" id="KW-0560">Oxidoreductase</keyword>
<feature type="binding site" evidence="5">
    <location>
        <position position="184"/>
    </location>
    <ligand>
        <name>(2E)-4-hydroxy-3-methylbut-2-enyl diphosphate</name>
        <dbReference type="ChEBI" id="CHEBI:128753"/>
    </ligand>
</feature>
<feature type="binding site" evidence="5">
    <location>
        <position position="242"/>
    </location>
    <ligand>
        <name>isopentenyl diphosphate</name>
        <dbReference type="ChEBI" id="CHEBI:128769"/>
    </ligand>
</feature>
<feature type="binding site" evidence="5">
    <location>
        <position position="57"/>
    </location>
    <ligand>
        <name>dimethylallyl diphosphate</name>
        <dbReference type="ChEBI" id="CHEBI:57623"/>
    </ligand>
</feature>
<dbReference type="Gene3D" id="3.40.50.11270">
    <property type="match status" value="1"/>
</dbReference>
<feature type="binding site" evidence="5">
    <location>
        <position position="144"/>
    </location>
    <ligand>
        <name>(2E)-4-hydroxy-3-methylbut-2-enyl diphosphate</name>
        <dbReference type="ChEBI" id="CHEBI:128753"/>
    </ligand>
</feature>
<evidence type="ECO:0000256" key="2">
    <source>
        <dbReference type="ARBA" id="ARBA00022723"/>
    </source>
</evidence>
<dbReference type="NCBIfam" id="TIGR00216">
    <property type="entry name" value="ispH_lytB"/>
    <property type="match status" value="1"/>
</dbReference>